<dbReference type="InterPro" id="IPR047089">
    <property type="entry name" value="Asp-tRNA-ligase_1_N"/>
</dbReference>
<comment type="caution">
    <text evidence="8">Lacks conserved residue(s) required for the propagation of feature annotation.</text>
</comment>
<keyword evidence="7 8" id="KW-0030">Aminoacyl-tRNA synthetase</keyword>
<dbReference type="PANTHER" id="PTHR22594">
    <property type="entry name" value="ASPARTYL/LYSYL-TRNA SYNTHETASE"/>
    <property type="match status" value="1"/>
</dbReference>
<dbReference type="SUPFAM" id="SSF55681">
    <property type="entry name" value="Class II aaRS and biotin synthetases"/>
    <property type="match status" value="1"/>
</dbReference>
<dbReference type="CDD" id="cd00777">
    <property type="entry name" value="AspRS_core"/>
    <property type="match status" value="1"/>
</dbReference>
<keyword evidence="5 8" id="KW-0067">ATP-binding</keyword>
<evidence type="ECO:0000259" key="9">
    <source>
        <dbReference type="PROSITE" id="PS50862"/>
    </source>
</evidence>
<feature type="binding site" evidence="8">
    <location>
        <begin position="210"/>
        <end position="212"/>
    </location>
    <ligand>
        <name>ATP</name>
        <dbReference type="ChEBI" id="CHEBI:30616"/>
    </ligand>
</feature>
<evidence type="ECO:0000256" key="7">
    <source>
        <dbReference type="ARBA" id="ARBA00023146"/>
    </source>
</evidence>
<dbReference type="GO" id="GO:0005524">
    <property type="term" value="F:ATP binding"/>
    <property type="evidence" value="ECO:0007669"/>
    <property type="project" value="UniProtKB-UniRule"/>
</dbReference>
<comment type="function">
    <text evidence="8">Catalyzes the attachment of L-aspartate to tRNA(Asp) in a two-step reaction: L-aspartate is first activated by ATP to form Asp-AMP and then transferred to the acceptor end of tRNA(Asp).</text>
</comment>
<name>A0A4R0XKM3_9MOLU</name>
<dbReference type="InterPro" id="IPR004364">
    <property type="entry name" value="Aa-tRNA-synt_II"/>
</dbReference>
<evidence type="ECO:0000256" key="5">
    <source>
        <dbReference type="ARBA" id="ARBA00022840"/>
    </source>
</evidence>
<keyword evidence="3 8" id="KW-0436">Ligase</keyword>
<reference evidence="10 11" key="1">
    <citation type="submission" date="2018-02" db="EMBL/GenBank/DDBJ databases">
        <title>Mycoplasma marinum and Mycoplasma todarodis sp. nov., moderately halophilic and psychrotolerant mycoplasmas isolated from cephalopods.</title>
        <authorList>
            <person name="Viver T."/>
        </authorList>
    </citation>
    <scope>NUCLEOTIDE SEQUENCE [LARGE SCALE GENOMIC DNA]</scope>
    <source>
        <strain evidence="10 11">5H</strain>
    </source>
</reference>
<dbReference type="SUPFAM" id="SSF50249">
    <property type="entry name" value="Nucleic acid-binding proteins"/>
    <property type="match status" value="1"/>
</dbReference>
<evidence type="ECO:0000256" key="3">
    <source>
        <dbReference type="ARBA" id="ARBA00022598"/>
    </source>
</evidence>
<feature type="binding site" evidence="8">
    <location>
        <position position="427"/>
    </location>
    <ligand>
        <name>L-aspartate</name>
        <dbReference type="ChEBI" id="CHEBI:29991"/>
    </ligand>
</feature>
<dbReference type="InterPro" id="IPR006195">
    <property type="entry name" value="aa-tRNA-synth_II"/>
</dbReference>
<evidence type="ECO:0000256" key="4">
    <source>
        <dbReference type="ARBA" id="ARBA00022741"/>
    </source>
</evidence>
<dbReference type="Pfam" id="PF00152">
    <property type="entry name" value="tRNA-synt_2"/>
    <property type="match status" value="1"/>
</dbReference>
<comment type="similarity">
    <text evidence="1 8">Belongs to the class-II aminoacyl-tRNA synthetase family. Type 1 subfamily.</text>
</comment>
<dbReference type="InterPro" id="IPR004115">
    <property type="entry name" value="GAD-like_sf"/>
</dbReference>
<feature type="region of interest" description="Aspartate" evidence="8">
    <location>
        <begin position="188"/>
        <end position="191"/>
    </location>
</feature>
<evidence type="ECO:0000256" key="8">
    <source>
        <dbReference type="HAMAP-Rule" id="MF_00044"/>
    </source>
</evidence>
<dbReference type="Pfam" id="PF01336">
    <property type="entry name" value="tRNA_anti-codon"/>
    <property type="match status" value="1"/>
</dbReference>
<dbReference type="SUPFAM" id="SSF55261">
    <property type="entry name" value="GAD domain-like"/>
    <property type="match status" value="1"/>
</dbReference>
<dbReference type="InterPro" id="IPR045864">
    <property type="entry name" value="aa-tRNA-synth_II/BPL/LPL"/>
</dbReference>
<dbReference type="Gene3D" id="3.30.1360.30">
    <property type="entry name" value="GAD-like domain"/>
    <property type="match status" value="1"/>
</dbReference>
<dbReference type="PRINTS" id="PR01042">
    <property type="entry name" value="TRNASYNTHASP"/>
</dbReference>
<dbReference type="InterPro" id="IPR029351">
    <property type="entry name" value="GAD_dom"/>
</dbReference>
<organism evidence="10 11">
    <name type="scientific">Mycoplasma todarodis</name>
    <dbReference type="NCBI Taxonomy" id="1937191"/>
    <lineage>
        <taxon>Bacteria</taxon>
        <taxon>Bacillati</taxon>
        <taxon>Mycoplasmatota</taxon>
        <taxon>Mollicutes</taxon>
        <taxon>Mycoplasmataceae</taxon>
        <taxon>Mycoplasma</taxon>
    </lineage>
</organism>
<keyword evidence="11" id="KW-1185">Reference proteome</keyword>
<dbReference type="InterPro" id="IPR004524">
    <property type="entry name" value="Asp-tRNA-ligase_1"/>
</dbReference>
<feature type="binding site" evidence="8">
    <location>
        <position position="165"/>
    </location>
    <ligand>
        <name>L-aspartate</name>
        <dbReference type="ChEBI" id="CHEBI:29991"/>
    </ligand>
</feature>
<comment type="subcellular location">
    <subcellularLocation>
        <location evidence="8">Cytoplasm</location>
    </subcellularLocation>
</comment>
<dbReference type="NCBIfam" id="NF001750">
    <property type="entry name" value="PRK00476.1"/>
    <property type="match status" value="1"/>
</dbReference>
<evidence type="ECO:0000313" key="10">
    <source>
        <dbReference type="EMBL" id="TCG11206.1"/>
    </source>
</evidence>
<comment type="caution">
    <text evidence="10">The sequence shown here is derived from an EMBL/GenBank/DDBJ whole genome shotgun (WGS) entry which is preliminary data.</text>
</comment>
<dbReference type="HAMAP" id="MF_00044">
    <property type="entry name" value="Asp_tRNA_synth_type1"/>
    <property type="match status" value="1"/>
</dbReference>
<feature type="binding site" evidence="8">
    <location>
        <position position="219"/>
    </location>
    <ligand>
        <name>ATP</name>
        <dbReference type="ChEBI" id="CHEBI:30616"/>
    </ligand>
</feature>
<comment type="subunit">
    <text evidence="2 8">Homodimer.</text>
</comment>
<evidence type="ECO:0000256" key="1">
    <source>
        <dbReference type="ARBA" id="ARBA00006303"/>
    </source>
</evidence>
<evidence type="ECO:0000313" key="11">
    <source>
        <dbReference type="Proteomes" id="UP000291072"/>
    </source>
</evidence>
<dbReference type="Proteomes" id="UP000291072">
    <property type="component" value="Unassembled WGS sequence"/>
</dbReference>
<protein>
    <recommendedName>
        <fullName evidence="8">Aspartate--tRNA ligase</fullName>
        <ecNumber evidence="8">6.1.1.12</ecNumber>
    </recommendedName>
    <alternativeName>
        <fullName evidence="8">Aspartyl-tRNA synthetase</fullName>
        <shortName evidence="8">AspRS</shortName>
    </alternativeName>
</protein>
<dbReference type="EMBL" id="PSZP01000011">
    <property type="protein sequence ID" value="TCG11206.1"/>
    <property type="molecule type" value="Genomic_DNA"/>
</dbReference>
<gene>
    <name evidence="8" type="primary">aspS</name>
    <name evidence="10" type="ORF">C4B25_02075</name>
</gene>
<dbReference type="CDD" id="cd04317">
    <property type="entry name" value="EcAspRS_like_N"/>
    <property type="match status" value="1"/>
</dbReference>
<dbReference type="Gene3D" id="2.40.50.140">
    <property type="entry name" value="Nucleic acid-binding proteins"/>
    <property type="match status" value="1"/>
</dbReference>
<dbReference type="AlphaFoldDB" id="A0A4R0XKM3"/>
<keyword evidence="8" id="KW-0963">Cytoplasm</keyword>
<dbReference type="GO" id="GO:0006422">
    <property type="term" value="P:aspartyl-tRNA aminoacylation"/>
    <property type="evidence" value="ECO:0007669"/>
    <property type="project" value="UniProtKB-UniRule"/>
</dbReference>
<dbReference type="EC" id="6.1.1.12" evidence="8"/>
<dbReference type="NCBIfam" id="TIGR00459">
    <property type="entry name" value="aspS_bact"/>
    <property type="match status" value="1"/>
</dbReference>
<keyword evidence="4 8" id="KW-0547">Nucleotide-binding</keyword>
<dbReference type="GO" id="GO:0005737">
    <property type="term" value="C:cytoplasm"/>
    <property type="evidence" value="ECO:0007669"/>
    <property type="project" value="UniProtKB-SubCell"/>
</dbReference>
<dbReference type="Gene3D" id="3.30.930.10">
    <property type="entry name" value="Bira Bifunctional Protein, Domain 2"/>
    <property type="match status" value="1"/>
</dbReference>
<evidence type="ECO:0000256" key="2">
    <source>
        <dbReference type="ARBA" id="ARBA00011738"/>
    </source>
</evidence>
<accession>A0A4R0XKM3</accession>
<dbReference type="InterPro" id="IPR047090">
    <property type="entry name" value="AspRS_core"/>
</dbReference>
<dbReference type="InterPro" id="IPR012340">
    <property type="entry name" value="NA-bd_OB-fold"/>
</dbReference>
<keyword evidence="6 8" id="KW-0648">Protein biosynthesis</keyword>
<feature type="binding site" evidence="8">
    <location>
        <position position="210"/>
    </location>
    <ligand>
        <name>L-aspartate</name>
        <dbReference type="ChEBI" id="CHEBI:29991"/>
    </ligand>
</feature>
<sequence length="565" mass="64801">MKKINNGQLRKNDAGKTVTLKGWIANRRKMGSLTFIDLRDRWGITQIVVEGGTPQDATKESVIEVTGKVAIRKDINPDMPTGEIEIISEELKVLATSEVPPFVIRDDIEIKEDNRLKHRFMDLRRTRMTQNLILRHKLIKAVRDYLDERDFLEVETPYLSKSTPEGARDYLVPTRAHGKFFALPQSPQLYKQLLMASGIEKYFQVARCFRDEDLRADRQPEFTQLDMEMSFTTQKDIMELIEGMYTEVFKKLGFNDKLEFPIMEYDTAMDLYGCDKPDLRYEYKLIEVTEKFKNTTFNAFKTAPTIKMIAFDKVLSKKQIKKLEEVAKKNKAKGLAWASFDGEEKTGPGYKFFEAEINSIAKEVEWNTGTLLFVADKYDNAVQALGAVRVELNRMFKLASDGFKFTWIVNWPMFEYNEEADRYIAAHHPFTSPTDETLDFFDTKPLEARAKAYDLVLNGFEIGGGSIRINNPETQRRMFSAIGMTQETAESQFGFFLEAFKYGLPPHGGIAFGVDRLATILVGEESIREVIAFPKNAKGIDPMSQSPSDVTTEQLEEYNLILKEE</sequence>
<dbReference type="GO" id="GO:0003676">
    <property type="term" value="F:nucleic acid binding"/>
    <property type="evidence" value="ECO:0007669"/>
    <property type="project" value="InterPro"/>
</dbReference>
<proteinExistence type="inferred from homology"/>
<comment type="catalytic activity">
    <reaction evidence="8">
        <text>tRNA(Asp) + L-aspartate + ATP = L-aspartyl-tRNA(Asp) + AMP + diphosphate</text>
        <dbReference type="Rhea" id="RHEA:19649"/>
        <dbReference type="Rhea" id="RHEA-COMP:9660"/>
        <dbReference type="Rhea" id="RHEA-COMP:9678"/>
        <dbReference type="ChEBI" id="CHEBI:29991"/>
        <dbReference type="ChEBI" id="CHEBI:30616"/>
        <dbReference type="ChEBI" id="CHEBI:33019"/>
        <dbReference type="ChEBI" id="CHEBI:78442"/>
        <dbReference type="ChEBI" id="CHEBI:78516"/>
        <dbReference type="ChEBI" id="CHEBI:456215"/>
        <dbReference type="EC" id="6.1.1.12"/>
    </reaction>
</comment>
<feature type="binding site" evidence="8">
    <location>
        <position position="468"/>
    </location>
    <ligand>
        <name>L-aspartate</name>
        <dbReference type="ChEBI" id="CHEBI:29991"/>
    </ligand>
</feature>
<dbReference type="PROSITE" id="PS50862">
    <property type="entry name" value="AA_TRNA_LIGASE_II"/>
    <property type="match status" value="1"/>
</dbReference>
<evidence type="ECO:0000256" key="6">
    <source>
        <dbReference type="ARBA" id="ARBA00022917"/>
    </source>
</evidence>
<dbReference type="RefSeq" id="WP_131613405.1">
    <property type="nucleotide sequence ID" value="NZ_PSZP01000011.1"/>
</dbReference>
<dbReference type="Pfam" id="PF02938">
    <property type="entry name" value="GAD"/>
    <property type="match status" value="1"/>
</dbReference>
<dbReference type="InterPro" id="IPR002312">
    <property type="entry name" value="Asp/Asn-tRNA-synth_IIb"/>
</dbReference>
<dbReference type="InterPro" id="IPR004365">
    <property type="entry name" value="NA-bd_OB_tRNA"/>
</dbReference>
<feature type="binding site" evidence="8">
    <location>
        <begin position="513"/>
        <end position="516"/>
    </location>
    <ligand>
        <name>ATP</name>
        <dbReference type="ChEBI" id="CHEBI:30616"/>
    </ligand>
</feature>
<feature type="binding site" evidence="8">
    <location>
        <position position="461"/>
    </location>
    <ligand>
        <name>ATP</name>
        <dbReference type="ChEBI" id="CHEBI:30616"/>
    </ligand>
</feature>
<dbReference type="OrthoDB" id="9802326at2"/>
<dbReference type="PANTHER" id="PTHR22594:SF5">
    <property type="entry name" value="ASPARTATE--TRNA LIGASE, MITOCHONDRIAL"/>
    <property type="match status" value="1"/>
</dbReference>
<dbReference type="GO" id="GO:0004815">
    <property type="term" value="F:aspartate-tRNA ligase activity"/>
    <property type="evidence" value="ECO:0007669"/>
    <property type="project" value="UniProtKB-UniRule"/>
</dbReference>
<feature type="domain" description="Aminoacyl-transfer RNA synthetases class-II family profile" evidence="9">
    <location>
        <begin position="134"/>
        <end position="542"/>
    </location>
</feature>